<evidence type="ECO:0000313" key="6">
    <source>
        <dbReference type="EMBL" id="CEK59013.1"/>
    </source>
</evidence>
<sequence length="217" mass="24152">MNKVFIRALIQQHTRLTRSHLTPEICLHLITPGCHLWKSNIDNCLFDDPFWAFYWPGGQVLTRYILDNPGLFQFKSVLDVGSGCGSAAIAAKLVGASKVVANDIDPVASVAIEMNMQMNAAAINISTTNFLAAPSGDNFDIILLGDMFYDQEFGHLINNWMKSFKQKTTVLIGDPGRLQFINHPLKTDLQRLATYDLPMSCQLENNGLTSAGVWKYN</sequence>
<dbReference type="InterPro" id="IPR050078">
    <property type="entry name" value="Ribosomal_L11_MeTrfase_PrmA"/>
</dbReference>
<comment type="similarity">
    <text evidence="3">Belongs to the methyltransferase superfamily. ETFBKMT family.</text>
</comment>
<proteinExistence type="inferred from homology"/>
<dbReference type="CDD" id="cd02440">
    <property type="entry name" value="AdoMet_MTases"/>
    <property type="match status" value="1"/>
</dbReference>
<keyword evidence="1" id="KW-0489">Methyltransferase</keyword>
<dbReference type="SUPFAM" id="SSF53335">
    <property type="entry name" value="S-adenosyl-L-methionine-dependent methyltransferases"/>
    <property type="match status" value="1"/>
</dbReference>
<dbReference type="GO" id="GO:0005759">
    <property type="term" value="C:mitochondrial matrix"/>
    <property type="evidence" value="ECO:0007669"/>
    <property type="project" value="TreeGrafter"/>
</dbReference>
<organism evidence="6">
    <name type="scientific">Arion vulgaris</name>
    <dbReference type="NCBI Taxonomy" id="1028688"/>
    <lineage>
        <taxon>Eukaryota</taxon>
        <taxon>Metazoa</taxon>
        <taxon>Spiralia</taxon>
        <taxon>Lophotrochozoa</taxon>
        <taxon>Mollusca</taxon>
        <taxon>Gastropoda</taxon>
        <taxon>Heterobranchia</taxon>
        <taxon>Euthyneura</taxon>
        <taxon>Panpulmonata</taxon>
        <taxon>Eupulmonata</taxon>
        <taxon>Stylommatophora</taxon>
        <taxon>Helicina</taxon>
        <taxon>Arionoidea</taxon>
        <taxon>Arionidae</taxon>
        <taxon>Arion</taxon>
    </lineage>
</organism>
<reference evidence="6" key="1">
    <citation type="submission" date="2014-12" db="EMBL/GenBank/DDBJ databases">
        <title>Insight into the proteome of Arion vulgaris.</title>
        <authorList>
            <person name="Aradska J."/>
            <person name="Bulat T."/>
            <person name="Smidak R."/>
            <person name="Sarate P."/>
            <person name="Gangsoo J."/>
            <person name="Sialana F."/>
            <person name="Bilban M."/>
            <person name="Lubec G."/>
        </authorList>
    </citation>
    <scope>NUCLEOTIDE SEQUENCE</scope>
    <source>
        <tissue evidence="6">Skin</tissue>
    </source>
</reference>
<dbReference type="PANTHER" id="PTHR43648">
    <property type="entry name" value="ELECTRON TRANSFER FLAVOPROTEIN BETA SUBUNIT LYSINE METHYLTRANSFERASE"/>
    <property type="match status" value="1"/>
</dbReference>
<dbReference type="EMBL" id="HACG01012148">
    <property type="protein sequence ID" value="CEK59013.1"/>
    <property type="molecule type" value="Transcribed_RNA"/>
</dbReference>
<dbReference type="Pfam" id="PF06325">
    <property type="entry name" value="PrmA"/>
    <property type="match status" value="1"/>
</dbReference>
<dbReference type="EMBL" id="HACG01012149">
    <property type="protein sequence ID" value="CEK59014.1"/>
    <property type="molecule type" value="Transcribed_RNA"/>
</dbReference>
<dbReference type="GO" id="GO:0032259">
    <property type="term" value="P:methylation"/>
    <property type="evidence" value="ECO:0007669"/>
    <property type="project" value="UniProtKB-KW"/>
</dbReference>
<dbReference type="AlphaFoldDB" id="A0A0B6YS33"/>
<evidence type="ECO:0000313" key="7">
    <source>
        <dbReference type="EMBL" id="CEK59014.1"/>
    </source>
</evidence>
<dbReference type="GO" id="GO:0016279">
    <property type="term" value="F:protein-lysine N-methyltransferase activity"/>
    <property type="evidence" value="ECO:0007669"/>
    <property type="project" value="TreeGrafter"/>
</dbReference>
<dbReference type="Gene3D" id="3.40.50.150">
    <property type="entry name" value="Vaccinia Virus protein VP39"/>
    <property type="match status" value="1"/>
</dbReference>
<evidence type="ECO:0000256" key="1">
    <source>
        <dbReference type="ARBA" id="ARBA00022603"/>
    </source>
</evidence>
<dbReference type="InterPro" id="IPR029063">
    <property type="entry name" value="SAM-dependent_MTases_sf"/>
</dbReference>
<keyword evidence="2" id="KW-0808">Transferase</keyword>
<name>A0A0B6YS33_9EUPU</name>
<evidence type="ECO:0000256" key="3">
    <source>
        <dbReference type="ARBA" id="ARBA00037932"/>
    </source>
</evidence>
<gene>
    <name evidence="6" type="primary">ORF34904</name>
    <name evidence="7" type="synonym">ORF34906</name>
</gene>
<evidence type="ECO:0000256" key="2">
    <source>
        <dbReference type="ARBA" id="ARBA00022679"/>
    </source>
</evidence>
<evidence type="ECO:0000256" key="4">
    <source>
        <dbReference type="ARBA" id="ARBA00041867"/>
    </source>
</evidence>
<dbReference type="PANTHER" id="PTHR43648:SF1">
    <property type="entry name" value="ELECTRON TRANSFER FLAVOPROTEIN BETA SUBUNIT LYSINE METHYLTRANSFERASE"/>
    <property type="match status" value="1"/>
</dbReference>
<protein>
    <recommendedName>
        <fullName evidence="5">ETFB lysine methyltransferase</fullName>
    </recommendedName>
    <alternativeName>
        <fullName evidence="4">Protein N-lysine methyltransferase METTL20</fullName>
    </alternativeName>
</protein>
<accession>A0A0B6YS33</accession>
<evidence type="ECO:0000256" key="5">
    <source>
        <dbReference type="ARBA" id="ARBA00042266"/>
    </source>
</evidence>